<protein>
    <submittedName>
        <fullName evidence="1">Uncharacterized protein</fullName>
    </submittedName>
</protein>
<accession>A0A4Y2LXQ9</accession>
<dbReference type="AlphaFoldDB" id="A0A4Y2LXQ9"/>
<evidence type="ECO:0000313" key="2">
    <source>
        <dbReference type="Proteomes" id="UP000499080"/>
    </source>
</evidence>
<comment type="caution">
    <text evidence="1">The sequence shown here is derived from an EMBL/GenBank/DDBJ whole genome shotgun (WGS) entry which is preliminary data.</text>
</comment>
<dbReference type="EMBL" id="BGPR01120652">
    <property type="protein sequence ID" value="GBN19252.1"/>
    <property type="molecule type" value="Genomic_DNA"/>
</dbReference>
<evidence type="ECO:0000313" key="1">
    <source>
        <dbReference type="EMBL" id="GBN19252.1"/>
    </source>
</evidence>
<sequence>MRITSEHSATLFLVNEPAQRTLTKSSTLVEKLFVDQSSLLVRSRHGCLLNLWMSGGAKTVVDYFVRKKVTFECDLEEYLKEKELRKKNS</sequence>
<dbReference type="Proteomes" id="UP000499080">
    <property type="component" value="Unassembled WGS sequence"/>
</dbReference>
<proteinExistence type="predicted"/>
<gene>
    <name evidence="1" type="ORF">AVEN_225684_1</name>
</gene>
<organism evidence="1 2">
    <name type="scientific">Araneus ventricosus</name>
    <name type="common">Orbweaver spider</name>
    <name type="synonym">Epeira ventricosa</name>
    <dbReference type="NCBI Taxonomy" id="182803"/>
    <lineage>
        <taxon>Eukaryota</taxon>
        <taxon>Metazoa</taxon>
        <taxon>Ecdysozoa</taxon>
        <taxon>Arthropoda</taxon>
        <taxon>Chelicerata</taxon>
        <taxon>Arachnida</taxon>
        <taxon>Araneae</taxon>
        <taxon>Araneomorphae</taxon>
        <taxon>Entelegynae</taxon>
        <taxon>Araneoidea</taxon>
        <taxon>Araneidae</taxon>
        <taxon>Araneus</taxon>
    </lineage>
</organism>
<reference evidence="1 2" key="1">
    <citation type="journal article" date="2019" name="Sci. Rep.">
        <title>Orb-weaving spider Araneus ventricosus genome elucidates the spidroin gene catalogue.</title>
        <authorList>
            <person name="Kono N."/>
            <person name="Nakamura H."/>
            <person name="Ohtoshi R."/>
            <person name="Moran D.A.P."/>
            <person name="Shinohara A."/>
            <person name="Yoshida Y."/>
            <person name="Fujiwara M."/>
            <person name="Mori M."/>
            <person name="Tomita M."/>
            <person name="Arakawa K."/>
        </authorList>
    </citation>
    <scope>NUCLEOTIDE SEQUENCE [LARGE SCALE GENOMIC DNA]</scope>
</reference>
<name>A0A4Y2LXQ9_ARAVE</name>
<keyword evidence="2" id="KW-1185">Reference proteome</keyword>